<name>A0A2U1L5M7_ARTAN</name>
<feature type="transmembrane region" description="Helical" evidence="2">
    <location>
        <begin position="801"/>
        <end position="820"/>
    </location>
</feature>
<dbReference type="OrthoDB" id="1839252at2759"/>
<reference evidence="3 4" key="1">
    <citation type="journal article" date="2018" name="Mol. Plant">
        <title>The genome of Artemisia annua provides insight into the evolution of Asteraceae family and artemisinin biosynthesis.</title>
        <authorList>
            <person name="Shen Q."/>
            <person name="Zhang L."/>
            <person name="Liao Z."/>
            <person name="Wang S."/>
            <person name="Yan T."/>
            <person name="Shi P."/>
            <person name="Liu M."/>
            <person name="Fu X."/>
            <person name="Pan Q."/>
            <person name="Wang Y."/>
            <person name="Lv Z."/>
            <person name="Lu X."/>
            <person name="Zhang F."/>
            <person name="Jiang W."/>
            <person name="Ma Y."/>
            <person name="Chen M."/>
            <person name="Hao X."/>
            <person name="Li L."/>
            <person name="Tang Y."/>
            <person name="Lv G."/>
            <person name="Zhou Y."/>
            <person name="Sun X."/>
            <person name="Brodelius P.E."/>
            <person name="Rose J.K.C."/>
            <person name="Tang K."/>
        </authorList>
    </citation>
    <scope>NUCLEOTIDE SEQUENCE [LARGE SCALE GENOMIC DNA]</scope>
    <source>
        <strain evidence="4">cv. Huhao1</strain>
        <tissue evidence="3">Leaf</tissue>
    </source>
</reference>
<evidence type="ECO:0000313" key="4">
    <source>
        <dbReference type="Proteomes" id="UP000245207"/>
    </source>
</evidence>
<keyword evidence="2" id="KW-1133">Transmembrane helix</keyword>
<keyword evidence="2" id="KW-0812">Transmembrane</keyword>
<protein>
    <submittedName>
        <fullName evidence="3">Uncharacterized protein</fullName>
    </submittedName>
</protein>
<keyword evidence="2" id="KW-0472">Membrane</keyword>
<organism evidence="3 4">
    <name type="scientific">Artemisia annua</name>
    <name type="common">Sweet wormwood</name>
    <dbReference type="NCBI Taxonomy" id="35608"/>
    <lineage>
        <taxon>Eukaryota</taxon>
        <taxon>Viridiplantae</taxon>
        <taxon>Streptophyta</taxon>
        <taxon>Embryophyta</taxon>
        <taxon>Tracheophyta</taxon>
        <taxon>Spermatophyta</taxon>
        <taxon>Magnoliopsida</taxon>
        <taxon>eudicotyledons</taxon>
        <taxon>Gunneridae</taxon>
        <taxon>Pentapetalae</taxon>
        <taxon>asterids</taxon>
        <taxon>campanulids</taxon>
        <taxon>Asterales</taxon>
        <taxon>Asteraceae</taxon>
        <taxon>Asteroideae</taxon>
        <taxon>Anthemideae</taxon>
        <taxon>Artemisiinae</taxon>
        <taxon>Artemisia</taxon>
    </lineage>
</organism>
<proteinExistence type="predicted"/>
<evidence type="ECO:0000313" key="3">
    <source>
        <dbReference type="EMBL" id="PWA44312.1"/>
    </source>
</evidence>
<dbReference type="AlphaFoldDB" id="A0A2U1L5M7"/>
<gene>
    <name evidence="3" type="ORF">CTI12_AA515130</name>
</gene>
<evidence type="ECO:0000256" key="1">
    <source>
        <dbReference type="SAM" id="MobiDB-lite"/>
    </source>
</evidence>
<feature type="region of interest" description="Disordered" evidence="1">
    <location>
        <begin position="231"/>
        <end position="254"/>
    </location>
</feature>
<dbReference type="EMBL" id="PKPP01011343">
    <property type="protein sequence ID" value="PWA44312.1"/>
    <property type="molecule type" value="Genomic_DNA"/>
</dbReference>
<accession>A0A2U1L5M7</accession>
<dbReference type="Proteomes" id="UP000245207">
    <property type="component" value="Unassembled WGS sequence"/>
</dbReference>
<sequence>MWDEMNSSNASISNSELKQPEVSLKSYVKDILDRIDRNQHSHNMQISNIKNLVSKMSIQIAQIGAGNMKPSYEGSIGREIEKMKVETLVLGSRSCEFDHELEKVEVVHKMFDEMPKVNFGVGHKVFDEMPKGNVNPVREYYVEGISGRRAQVCDGHMLALKRLKQVTSVEEYHDSFTRILYHLRLPLESQIGCFIDGLKEEIQWMLRLFNPQTIHEAYCLAKLNESTLEARKPKEPIRTTPLPTQNIPKEEYSHEHTKSVDYNAKPTDSHECLQTNALTLSQSQELNKRTDFYAINTNSQAFVQSDAKTIIHLVDVGEAANNKDVEKVELEDVEEQENGVTHVVNESPQDSLVVTLGVINDRSTKVTWYLGKNKLERLCDTCCMQDVFVSLEGDKSSYDFQKDSIVPKNVWATSLVAQVMNKSTHDLFKPQLQEPWKFGTGLIIAESFEWKPGWLSWMIKHWWRILHSDTYGTSGMTKRYVTNPRRKFRTLYNIITDDMLKKGLLNVYNNFGIEVCLVGAKLDREGQKYVVDCYVKMVNFCYDVDTRGVVKGVKTGAEQAVFYYDLGLVGDCFPQNVKVLFGLVKDLLKLEKHLSASGIDIPFRAQVNNASQSVERKSNVFSLLNCDEDSKEMENQNFVCSCLTNGIKEKKPVIAVRFLCSLIYDVKSEKVLQVLVLLQLPLEINKYYMEVQFSGKFGAFSQVFYADILKSQPKLNLNITSKLVTTYGHEELVIKNRSQAVDKWLVKWKWKKLHRRKMDILKIGINSLDPWGQGSFKRGVLLCVYFEFRVLYVIFPSTRSLMTIIAIMSQWLAYISAIVLTSRL</sequence>
<evidence type="ECO:0000256" key="2">
    <source>
        <dbReference type="SAM" id="Phobius"/>
    </source>
</evidence>
<comment type="caution">
    <text evidence="3">The sequence shown here is derived from an EMBL/GenBank/DDBJ whole genome shotgun (WGS) entry which is preliminary data.</text>
</comment>
<keyword evidence="4" id="KW-1185">Reference proteome</keyword>